<dbReference type="InterPro" id="IPR051396">
    <property type="entry name" value="Bact_Antivir_Def_Nuclease"/>
</dbReference>
<dbReference type="InterPro" id="IPR003959">
    <property type="entry name" value="ATPase_AAA_core"/>
</dbReference>
<evidence type="ECO:0000313" key="3">
    <source>
        <dbReference type="Proteomes" id="UP001221411"/>
    </source>
</evidence>
<dbReference type="PANTHER" id="PTHR43581:SF2">
    <property type="entry name" value="EXCINUCLEASE ATPASE SUBUNIT"/>
    <property type="match status" value="1"/>
</dbReference>
<sequence length="391" mass="43106">MSAELLIPRPDLTWFSVEGYKAFGQEARVELGKLTLLLGRNNAGKTALCFAPSYLTHPLGKDAPSPLPTKVGGIDFGALPSVCFRRQATGLQWKLGLAGVAGANRLAMGVTSLPEHGHKQVVTHLSIDDGTGRAREFTNITWSAARSALAEVPELASIPPSIHVLRGMRPLGERYHDYLGYTPDDVGQFGERAPMILAASGDKGIDEINDFFAPLRVRLHVRELKDAFETRKDTFEVLAEGTSREPVSMLDSGAGIAQILPLVVAIRLARAQPSLFCLEQPELHLHPRAHVAVAELLIECVKQRPSTRLLVETHSDVLVLRIRREIAAGRLSPRDVKMYFVEDDTAVGGQVKEIAFDERATPDWWPKDVFAEPQREFAALRRELVRRGLLP</sequence>
<accession>A0ABT5EQQ5</accession>
<dbReference type="RefSeq" id="WP_271920398.1">
    <property type="nucleotide sequence ID" value="NZ_JAQNDO010000001.1"/>
</dbReference>
<dbReference type="SUPFAM" id="SSF52540">
    <property type="entry name" value="P-loop containing nucleoside triphosphate hydrolases"/>
    <property type="match status" value="1"/>
</dbReference>
<dbReference type="Pfam" id="PF13304">
    <property type="entry name" value="AAA_21"/>
    <property type="match status" value="1"/>
</dbReference>
<dbReference type="Proteomes" id="UP001221411">
    <property type="component" value="Unassembled WGS sequence"/>
</dbReference>
<feature type="domain" description="ATPase AAA-type core" evidence="1">
    <location>
        <begin position="235"/>
        <end position="319"/>
    </location>
</feature>
<dbReference type="PANTHER" id="PTHR43581">
    <property type="entry name" value="ATP/GTP PHOSPHATASE"/>
    <property type="match status" value="1"/>
</dbReference>
<organism evidence="2 3">
    <name type="scientific">Polyangium mundeleinium</name>
    <dbReference type="NCBI Taxonomy" id="2995306"/>
    <lineage>
        <taxon>Bacteria</taxon>
        <taxon>Pseudomonadati</taxon>
        <taxon>Myxococcota</taxon>
        <taxon>Polyangia</taxon>
        <taxon>Polyangiales</taxon>
        <taxon>Polyangiaceae</taxon>
        <taxon>Polyangium</taxon>
    </lineage>
</organism>
<dbReference type="InterPro" id="IPR027417">
    <property type="entry name" value="P-loop_NTPase"/>
</dbReference>
<reference evidence="2 3" key="1">
    <citation type="submission" date="2022-11" db="EMBL/GenBank/DDBJ databases">
        <title>Minimal conservation of predation-associated metabolite biosynthetic gene clusters underscores biosynthetic potential of Myxococcota including descriptions for ten novel species: Archangium lansinium sp. nov., Myxococcus landrumus sp. nov., Nannocystis bai.</title>
        <authorList>
            <person name="Ahearne A."/>
            <person name="Stevens C."/>
            <person name="Dowd S."/>
        </authorList>
    </citation>
    <scope>NUCLEOTIDE SEQUENCE [LARGE SCALE GENOMIC DNA]</scope>
    <source>
        <strain evidence="2 3">RJM3</strain>
    </source>
</reference>
<comment type="caution">
    <text evidence="2">The sequence shown here is derived from an EMBL/GenBank/DDBJ whole genome shotgun (WGS) entry which is preliminary data.</text>
</comment>
<proteinExistence type="predicted"/>
<evidence type="ECO:0000313" key="2">
    <source>
        <dbReference type="EMBL" id="MDC0744165.1"/>
    </source>
</evidence>
<protein>
    <submittedName>
        <fullName evidence="2">AAA family ATPase</fullName>
    </submittedName>
</protein>
<evidence type="ECO:0000259" key="1">
    <source>
        <dbReference type="Pfam" id="PF13304"/>
    </source>
</evidence>
<gene>
    <name evidence="2" type="ORF">POL67_22735</name>
</gene>
<dbReference type="EMBL" id="JAQNDO010000001">
    <property type="protein sequence ID" value="MDC0744165.1"/>
    <property type="molecule type" value="Genomic_DNA"/>
</dbReference>
<keyword evidence="3" id="KW-1185">Reference proteome</keyword>
<name>A0ABT5EQQ5_9BACT</name>